<dbReference type="EMBL" id="CP158258">
    <property type="protein sequence ID" value="XDJ58018.1"/>
    <property type="molecule type" value="Genomic_DNA"/>
</dbReference>
<evidence type="ECO:0000313" key="12">
    <source>
        <dbReference type="EMBL" id="XDJ83113.1"/>
    </source>
</evidence>
<dbReference type="EMBL" id="CP158273">
    <property type="protein sequence ID" value="XDJ97020.1"/>
    <property type="molecule type" value="Genomic_DNA"/>
</dbReference>
<evidence type="ECO:0000313" key="8">
    <source>
        <dbReference type="EMBL" id="XDJ67134.1"/>
    </source>
</evidence>
<dbReference type="EMBL" id="CP158264">
    <property type="protein sequence ID" value="XDJ75287.1"/>
    <property type="molecule type" value="Genomic_DNA"/>
</dbReference>
<name>A0AB39G4Y9_9BURK</name>
<evidence type="ECO:0000313" key="1">
    <source>
        <dbReference type="EMBL" id="GAA0772623.1"/>
    </source>
</evidence>
<dbReference type="EMBL" id="CP158268">
    <property type="protein sequence ID" value="XDJ85335.1"/>
    <property type="molecule type" value="Genomic_DNA"/>
</dbReference>
<evidence type="ECO:0000313" key="18">
    <source>
        <dbReference type="EMBL" id="XDJ99667.1"/>
    </source>
</evidence>
<dbReference type="EMBL" id="CP158266">
    <property type="protein sequence ID" value="XDJ83113.1"/>
    <property type="molecule type" value="Genomic_DNA"/>
</dbReference>
<evidence type="ECO:0000313" key="9">
    <source>
        <dbReference type="EMBL" id="XDJ73019.1"/>
    </source>
</evidence>
<dbReference type="EMBL" id="CP158270">
    <property type="protein sequence ID" value="XDJ90087.1"/>
    <property type="molecule type" value="Genomic_DNA"/>
</dbReference>
<gene>
    <name evidence="5" type="ORF">ABRY90_12235</name>
    <name evidence="8" type="ORF">ABRY91_03650</name>
    <name evidence="6" type="ORF">ABRY92_01730</name>
    <name evidence="16" type="ORF">ABRY95_13245</name>
    <name evidence="12" type="ORF">ABRY96_02505</name>
    <name evidence="10" type="ORF">ABRY97_03815</name>
    <name evidence="14" type="ORF">ABRY98_03845</name>
    <name evidence="4" type="ORF">ABRZ00_11675</name>
    <name evidence="3" type="ORF">ABRZ01_12000</name>
    <name evidence="2" type="ORF">ABRZ02_04685</name>
    <name evidence="7" type="ORF">ABRZ03_01280</name>
    <name evidence="17" type="ORF">ABRZ05_04735</name>
    <name evidence="9" type="ORF">ABRZ06_05950</name>
    <name evidence="13" type="ORF">ABRZ08_00285</name>
    <name evidence="11" type="ORF">ABRZ10_06390</name>
    <name evidence="18" type="ORF">ABRZ11_04390</name>
    <name evidence="15" type="ORF">ABRZ12_10485</name>
    <name evidence="1" type="ORF">GCM10009108_01670</name>
</gene>
<dbReference type="EMBL" id="BAAAEX010000003">
    <property type="protein sequence ID" value="GAA0772623.1"/>
    <property type="molecule type" value="Genomic_DNA"/>
</dbReference>
<keyword evidence="19" id="KW-1185">Reference proteome</keyword>
<evidence type="ECO:0000313" key="15">
    <source>
        <dbReference type="EMBL" id="XDJ90087.1"/>
    </source>
</evidence>
<dbReference type="EMBL" id="CP158271">
    <property type="protein sequence ID" value="XDJ93319.1"/>
    <property type="molecule type" value="Genomic_DNA"/>
</dbReference>
<organism evidence="13">
    <name type="scientific">Castellaniella ginsengisoli</name>
    <dbReference type="NCBI Taxonomy" id="546114"/>
    <lineage>
        <taxon>Bacteria</taxon>
        <taxon>Pseudomonadati</taxon>
        <taxon>Pseudomonadota</taxon>
        <taxon>Betaproteobacteria</taxon>
        <taxon>Burkholderiales</taxon>
        <taxon>Alcaligenaceae</taxon>
        <taxon>Castellaniella</taxon>
    </lineage>
</organism>
<dbReference type="InterPro" id="IPR014985">
    <property type="entry name" value="WbqC"/>
</dbReference>
<sequence>MRESLGRTVVVSQPMYFPWVGQLEQVRLADAFVFYDDVQFARGFFNRVQIKTAGGIRWMTVPLRDQHRGQLISETQIDERVDWRRSHLDAFRQAYARAPFLDDAVTLMADVFAKPVANLAELSMASTLALAHYFELESACDFLRSSEGSIEGHGTRRLIDLCAAEHAKQYLTGHGARHYLDHEQFEARGMGVSYIEYGCVSYPQQHGAFTPYVTALDLVANCGRQGRELIGGRAVPWRAFVGRQAPAQDRK</sequence>
<evidence type="ECO:0000313" key="16">
    <source>
        <dbReference type="EMBL" id="XDJ93319.1"/>
    </source>
</evidence>
<evidence type="ECO:0000313" key="7">
    <source>
        <dbReference type="EMBL" id="XDJ64009.1"/>
    </source>
</evidence>
<dbReference type="EMBL" id="CP158256">
    <property type="protein sequence ID" value="XDJ52632.1"/>
    <property type="molecule type" value="Genomic_DNA"/>
</dbReference>
<evidence type="ECO:0000313" key="2">
    <source>
        <dbReference type="EMBL" id="XDJ45591.1"/>
    </source>
</evidence>
<evidence type="ECO:0000313" key="3">
    <source>
        <dbReference type="EMBL" id="XDJ52632.1"/>
    </source>
</evidence>
<protein>
    <submittedName>
        <fullName evidence="13">WbqC family protein</fullName>
    </submittedName>
</protein>
<dbReference type="EMBL" id="CP158261">
    <property type="protein sequence ID" value="XDJ67134.1"/>
    <property type="molecule type" value="Genomic_DNA"/>
</dbReference>
<evidence type="ECO:0000313" key="4">
    <source>
        <dbReference type="EMBL" id="XDJ55186.1"/>
    </source>
</evidence>
<evidence type="ECO:0000313" key="17">
    <source>
        <dbReference type="EMBL" id="XDJ97020.1"/>
    </source>
</evidence>
<dbReference type="KEGG" id="cgin:ABRZ00_11675"/>
<dbReference type="Pfam" id="PF08889">
    <property type="entry name" value="WbqC"/>
    <property type="match status" value="1"/>
</dbReference>
<dbReference type="EMBL" id="CP158253">
    <property type="protein sequence ID" value="XDJ45591.1"/>
    <property type="molecule type" value="Genomic_DNA"/>
</dbReference>
<dbReference type="RefSeq" id="WP_343835048.1">
    <property type="nucleotide sequence ID" value="NZ_BAAAEX010000003.1"/>
</dbReference>
<evidence type="ECO:0000313" key="19">
    <source>
        <dbReference type="Proteomes" id="UP001500573"/>
    </source>
</evidence>
<accession>A0AB39G4Y9</accession>
<dbReference type="EMBL" id="CP158263">
    <property type="protein sequence ID" value="XDJ73019.1"/>
    <property type="molecule type" value="Genomic_DNA"/>
</dbReference>
<reference evidence="1 19" key="1">
    <citation type="journal article" date="2019" name="Int. J. Syst. Evol. Microbiol.">
        <title>The Global Catalogue of Microorganisms (GCM) 10K type strain sequencing project: providing services to taxonomists for standard genome sequencing and annotation.</title>
        <authorList>
            <consortium name="The Broad Institute Genomics Platform"/>
            <consortium name="The Broad Institute Genome Sequencing Center for Infectious Disease"/>
            <person name="Wu L."/>
            <person name="Ma J."/>
        </authorList>
    </citation>
    <scope>NUCLEOTIDE SEQUENCE [LARGE SCALE GENOMIC DNA]</scope>
    <source>
        <strain evidence="1 19">JCM 15515</strain>
    </source>
</reference>
<dbReference type="EMBL" id="CP158260">
    <property type="protein sequence ID" value="XDJ64009.1"/>
    <property type="molecule type" value="Genomic_DNA"/>
</dbReference>
<dbReference type="GeneID" id="93068203"/>
<dbReference type="EMBL" id="CP158269">
    <property type="protein sequence ID" value="XDJ88713.1"/>
    <property type="molecule type" value="Genomic_DNA"/>
</dbReference>
<evidence type="ECO:0000313" key="10">
    <source>
        <dbReference type="EMBL" id="XDJ75287.1"/>
    </source>
</evidence>
<evidence type="ECO:0000313" key="14">
    <source>
        <dbReference type="EMBL" id="XDJ88713.1"/>
    </source>
</evidence>
<evidence type="ECO:0000313" key="6">
    <source>
        <dbReference type="EMBL" id="XDJ61374.1"/>
    </source>
</evidence>
<dbReference type="AlphaFoldDB" id="A0AB39G4Y9"/>
<proteinExistence type="predicted"/>
<evidence type="ECO:0000313" key="5">
    <source>
        <dbReference type="EMBL" id="XDJ58018.1"/>
    </source>
</evidence>
<dbReference type="EMBL" id="CP158272">
    <property type="protein sequence ID" value="XDJ99667.1"/>
    <property type="molecule type" value="Genomic_DNA"/>
</dbReference>
<dbReference type="Proteomes" id="UP001500573">
    <property type="component" value="Unassembled WGS sequence"/>
</dbReference>
<evidence type="ECO:0000313" key="11">
    <source>
        <dbReference type="EMBL" id="XDJ78419.1"/>
    </source>
</evidence>
<evidence type="ECO:0000313" key="13">
    <source>
        <dbReference type="EMBL" id="XDJ85335.1"/>
    </source>
</evidence>
<dbReference type="EMBL" id="CP158259">
    <property type="protein sequence ID" value="XDJ61374.1"/>
    <property type="molecule type" value="Genomic_DNA"/>
</dbReference>
<reference evidence="1" key="2">
    <citation type="submission" date="2023-12" db="EMBL/GenBank/DDBJ databases">
        <authorList>
            <person name="Sun Q."/>
            <person name="Inoue M."/>
        </authorList>
    </citation>
    <scope>NUCLEOTIDE SEQUENCE</scope>
    <source>
        <strain evidence="1">JCM 15515</strain>
    </source>
</reference>
<reference evidence="13" key="3">
    <citation type="submission" date="2024-05" db="EMBL/GenBank/DDBJ databases">
        <authorList>
            <person name="Luo Y.-C."/>
            <person name="Nicholds J."/>
            <person name="Mortimer T."/>
            <person name="Maboni G."/>
        </authorList>
    </citation>
    <scope>NUCLEOTIDE SEQUENCE</scope>
    <source>
        <strain evidence="17">124370</strain>
        <strain evidence="18">124566</strain>
        <strain evidence="16">124953</strain>
        <strain evidence="15">130308</strain>
        <strain evidence="14">130416</strain>
        <strain evidence="13">140124</strain>
        <strain evidence="12">143751</strain>
        <strain evidence="11">143769</strain>
        <strain evidence="10">143811</strain>
        <strain evidence="9">143936</strain>
        <strain evidence="8">145849</strain>
        <strain evidence="7">145850</strain>
        <strain evidence="6">145852</strain>
        <strain evidence="5">148131</strain>
        <strain evidence="4">150221</strain>
        <strain evidence="3">150964</strain>
        <strain evidence="2">153271</strain>
    </source>
</reference>
<dbReference type="EMBL" id="CP158257">
    <property type="protein sequence ID" value="XDJ55186.1"/>
    <property type="molecule type" value="Genomic_DNA"/>
</dbReference>
<dbReference type="EMBL" id="CP158265">
    <property type="protein sequence ID" value="XDJ78419.1"/>
    <property type="molecule type" value="Genomic_DNA"/>
</dbReference>